<comment type="caution">
    <text evidence="4">The sequence shown here is derived from an EMBL/GenBank/DDBJ whole genome shotgun (WGS) entry which is preliminary data.</text>
</comment>
<reference evidence="4 5" key="1">
    <citation type="submission" date="2017-04" db="EMBL/GenBank/DDBJ databases">
        <title>Draft genome sequence of Marssonina coronaria NL1: causal agent of apple blotch.</title>
        <authorList>
            <person name="Cheng Q."/>
        </authorList>
    </citation>
    <scope>NUCLEOTIDE SEQUENCE [LARGE SCALE GENOMIC DNA]</scope>
    <source>
        <strain evidence="4 5">NL1</strain>
    </source>
</reference>
<gene>
    <name evidence="4" type="ORF">B2J93_2467</name>
</gene>
<accession>A0A218YRZ5</accession>
<feature type="region of interest" description="Disordered" evidence="1">
    <location>
        <begin position="1"/>
        <end position="31"/>
    </location>
</feature>
<organism evidence="4 5">
    <name type="scientific">Diplocarpon coronariae</name>
    <dbReference type="NCBI Taxonomy" id="2795749"/>
    <lineage>
        <taxon>Eukaryota</taxon>
        <taxon>Fungi</taxon>
        <taxon>Dikarya</taxon>
        <taxon>Ascomycota</taxon>
        <taxon>Pezizomycotina</taxon>
        <taxon>Leotiomycetes</taxon>
        <taxon>Helotiales</taxon>
        <taxon>Drepanopezizaceae</taxon>
        <taxon>Diplocarpon</taxon>
    </lineage>
</organism>
<dbReference type="Proteomes" id="UP000242519">
    <property type="component" value="Unassembled WGS sequence"/>
</dbReference>
<proteinExistence type="predicted"/>
<feature type="region of interest" description="Disordered" evidence="1">
    <location>
        <begin position="414"/>
        <end position="443"/>
    </location>
</feature>
<dbReference type="InterPro" id="IPR056024">
    <property type="entry name" value="DUF7605"/>
</dbReference>
<keyword evidence="5" id="KW-1185">Reference proteome</keyword>
<dbReference type="InterPro" id="IPR027417">
    <property type="entry name" value="P-loop_NTPase"/>
</dbReference>
<dbReference type="AlphaFoldDB" id="A0A218YRZ5"/>
<dbReference type="EMBL" id="MZNU01000426">
    <property type="protein sequence ID" value="OWO97707.1"/>
    <property type="molecule type" value="Genomic_DNA"/>
</dbReference>
<dbReference type="InterPro" id="IPR045063">
    <property type="entry name" value="Dynamin_N"/>
</dbReference>
<evidence type="ECO:0000313" key="5">
    <source>
        <dbReference type="Proteomes" id="UP000242519"/>
    </source>
</evidence>
<protein>
    <recommendedName>
        <fullName evidence="6">Nuclear GTPase SLIP-GC</fullName>
    </recommendedName>
</protein>
<sequence length="1000" mass="113101">MDITGAAKKVKPKAPAKPKTPKTPKIPMMKRDRPIKFQKKGRKTKAGIEGLEVTAVAEQKGGKIGDEIRITRKEELSVLGKATLVQLRELMERDGGTHPECRSWVTQASNIIEMGQLPRIPIGLLGYTGSGKSSLINALVDEEILLPTNGMRASTSVVVELSYNQSQNPAEKYTAVVDFCSPAEWTAEFELLRSDIEGRPENEKLSSSSTSDAGVAFAKLKAVYPGKDISDFLDMTQKDIVEDPNLFKILGHSRRIYSESARNFGKQINQYIDSANQLSKNTSLELWPLVRLVKVLIKADILRQGLVLVDLPGLGDSNAGRAQVAEQYMKHLEHMWIVADINRAVDDKVAQELLGTSFQRQLLLNGNYHDRFVTFVMTRIDNVNTDEVIGNLELADGVLSAALKEETQLRETLEEAQEELDSLDDAEGVQSSSSVGQKRKRPKMDKSILKGKECLNLPETMTDTRIVERRNLLRKISHLRRLVAASEVSMRVQCIKQRSKYTQCRLREDFEYGIASLVQELVDSAVKTENELFTDPESIKLSANGLKSFCVSSKAYQKSQGRFKREDEIRGFSTSEDTGIPTLQAFARKCTLKSREVAVDRFDTELTLWKMSVKSWAEENRQAPVLSVQQSAKLLSELEYFRESLKLEEKRATKNMRQNMAVCITNHLTSHLEKAVTAGEVKVRILAKDKTTADIAAATWKALMRRYGEPYTTVKKDKSHHWNEDMVAPFMDPLILHWRDLFNKKLPCIHQRYYCRITEALKRFSERYSGFVFDVCGGYPPVQRLLDQIPLVEHRVGLEIGDALKARQQQASDAHKTLKNTIRKHMTQFYKNATHEHGNGMLNRLKVQFLKYIERHSNAMYFATSLTIIDELKKMHRIQLRETSLKVQKIMGEVTKDIFHTLKGADVGDEEYLQDSGDAKILLRRRVAHYLAELERKCSVISGSKDESRTGNQFILTDFEDSGIEFSENDEDDGGDTFLDALTEQFEARGCGDAEMGRGE</sequence>
<dbReference type="Pfam" id="PF00350">
    <property type="entry name" value="Dynamin_N"/>
    <property type="match status" value="1"/>
</dbReference>
<feature type="compositionally biased region" description="Basic residues" evidence="1">
    <location>
        <begin position="8"/>
        <end position="22"/>
    </location>
</feature>
<evidence type="ECO:0008006" key="6">
    <source>
        <dbReference type="Google" id="ProtNLM"/>
    </source>
</evidence>
<feature type="domain" description="DUF7605" evidence="3">
    <location>
        <begin position="692"/>
        <end position="846"/>
    </location>
</feature>
<evidence type="ECO:0000259" key="3">
    <source>
        <dbReference type="Pfam" id="PF24564"/>
    </source>
</evidence>
<name>A0A218YRZ5_9HELO</name>
<dbReference type="Pfam" id="PF24564">
    <property type="entry name" value="DUF7605"/>
    <property type="match status" value="1"/>
</dbReference>
<dbReference type="STRING" id="503106.A0A218YRZ5"/>
<evidence type="ECO:0000256" key="1">
    <source>
        <dbReference type="SAM" id="MobiDB-lite"/>
    </source>
</evidence>
<evidence type="ECO:0000259" key="2">
    <source>
        <dbReference type="Pfam" id="PF00350"/>
    </source>
</evidence>
<feature type="compositionally biased region" description="Acidic residues" evidence="1">
    <location>
        <begin position="414"/>
        <end position="427"/>
    </location>
</feature>
<dbReference type="OrthoDB" id="3598281at2759"/>
<dbReference type="InParanoid" id="A0A218YRZ5"/>
<evidence type="ECO:0000313" key="4">
    <source>
        <dbReference type="EMBL" id="OWO97707.1"/>
    </source>
</evidence>
<dbReference type="PANTHER" id="PTHR36681">
    <property type="entry name" value="NUCLEAR GTPASE, GERMINAL CENTER-ASSOCIATED, TANDEM DUPLICATE 3"/>
    <property type="match status" value="1"/>
</dbReference>
<feature type="domain" description="Dynamin N-terminal" evidence="2">
    <location>
        <begin position="122"/>
        <end position="353"/>
    </location>
</feature>
<dbReference type="SUPFAM" id="SSF52540">
    <property type="entry name" value="P-loop containing nucleoside triphosphate hydrolases"/>
    <property type="match status" value="1"/>
</dbReference>
<dbReference type="Gene3D" id="3.40.50.300">
    <property type="entry name" value="P-loop containing nucleotide triphosphate hydrolases"/>
    <property type="match status" value="1"/>
</dbReference>
<dbReference type="PANTHER" id="PTHR36681:SF3">
    <property type="entry name" value="NUCLEAR GTPASE, GERMINAL CENTER-ASSOCIATED, TANDEM DUPLICATE 3"/>
    <property type="match status" value="1"/>
</dbReference>